<dbReference type="Proteomes" id="UP000306790">
    <property type="component" value="Unassembled WGS sequence"/>
</dbReference>
<sequence length="517" mass="58630">MTTRYLIGLMTGVLILSILAPVGLSLWLAHRQVETKFIDELDSFTNRVALRTERVGDQAKKALRKIETFQGVPCGEEHLLEMRRLSYSYRYIQEVLYLKNNVPQCSSLEKRSRAAAFPPAMKITRDGYQAWLTTQNDLGIQRFMAALGSEHYVVMIDPNSFIDVIPFGSWPIDVAIIGTTRKTVVASSDNLPPDILHNLQIDNAITHLEKNGVIYNARPFPELGITIVSWASTLPLQKIWHRQALIWLPAGIIIGLLTAAFILSIFRRLQSPRHQLQEAIRHRDIKVYYQPIISLRTGKVVGAEALARWPQADGSFLSPEIFVGLAEQTGLSKQLTQLIIESVFDDLGKWLHQHPEQHISINLESDNLTSETLPTLLSQKVNHWQIKPSQIALELTERAFADPKTSAPFIARYRQAGHSIYIDDFGTGYSSLSYLQDLDVDILKIDKSFVDALEYNNVTPHIIEIAKTLKLEMVAEGIETANQESWLRDHGVQYGQGWLYSKALVKQEFILWAKKRL</sequence>
<evidence type="ECO:0000256" key="5">
    <source>
        <dbReference type="ARBA" id="ARBA00022692"/>
    </source>
</evidence>
<dbReference type="PANTHER" id="PTHR33121">
    <property type="entry name" value="CYCLIC DI-GMP PHOSPHODIESTERASE PDEF"/>
    <property type="match status" value="1"/>
</dbReference>
<comment type="subcellular location">
    <subcellularLocation>
        <location evidence="1">Cell membrane</location>
        <topology evidence="1">Multi-pass membrane protein</topology>
    </subcellularLocation>
</comment>
<evidence type="ECO:0000256" key="7">
    <source>
        <dbReference type="ARBA" id="ARBA00022989"/>
    </source>
</evidence>
<keyword evidence="6" id="KW-0378">Hydrolase</keyword>
<dbReference type="Gene3D" id="3.20.20.450">
    <property type="entry name" value="EAL domain"/>
    <property type="match status" value="1"/>
</dbReference>
<evidence type="ECO:0000313" key="12">
    <source>
        <dbReference type="EMBL" id="THE41412.1"/>
    </source>
</evidence>
<dbReference type="SUPFAM" id="SSF141868">
    <property type="entry name" value="EAL domain-like"/>
    <property type="match status" value="1"/>
</dbReference>
<feature type="transmembrane region" description="Helical" evidence="10">
    <location>
        <begin position="244"/>
        <end position="266"/>
    </location>
</feature>
<dbReference type="RefSeq" id="WP_048221937.1">
    <property type="nucleotide sequence ID" value="NZ_QFVP01000002.1"/>
</dbReference>
<feature type="transmembrane region" description="Helical" evidence="10">
    <location>
        <begin position="6"/>
        <end position="29"/>
    </location>
</feature>
<evidence type="ECO:0000256" key="2">
    <source>
        <dbReference type="ARBA" id="ARBA00012282"/>
    </source>
</evidence>
<evidence type="ECO:0000256" key="6">
    <source>
        <dbReference type="ARBA" id="ARBA00022801"/>
    </source>
</evidence>
<gene>
    <name evidence="12" type="ORF">DJ535_04315</name>
</gene>
<keyword evidence="4" id="KW-0973">c-di-GMP</keyword>
<dbReference type="EC" id="3.1.4.52" evidence="2"/>
<dbReference type="InterPro" id="IPR035919">
    <property type="entry name" value="EAL_sf"/>
</dbReference>
<keyword evidence="8 10" id="KW-0472">Membrane</keyword>
<comment type="caution">
    <text evidence="12">The sequence shown here is derived from an EMBL/GenBank/DDBJ whole genome shotgun (WGS) entry which is preliminary data.</text>
</comment>
<dbReference type="SMART" id="SM00052">
    <property type="entry name" value="EAL"/>
    <property type="match status" value="1"/>
</dbReference>
<dbReference type="EMBL" id="QFVP01000002">
    <property type="protein sequence ID" value="THE41412.1"/>
    <property type="molecule type" value="Genomic_DNA"/>
</dbReference>
<keyword evidence="13" id="KW-1185">Reference proteome</keyword>
<accession>A0ABY2Q038</accession>
<reference evidence="12 13" key="1">
    <citation type="submission" date="2018-05" db="EMBL/GenBank/DDBJ databases">
        <title>Isolation and genomic analyses of lactose-positive bacteria from faecal samples of preterm neonates.</title>
        <authorList>
            <person name="Chen Y."/>
            <person name="Brook T.C."/>
            <person name="O'Neill I."/>
            <person name="Soe C.Z."/>
            <person name="Hall L.J."/>
            <person name="Hoyles L."/>
        </authorList>
    </citation>
    <scope>NUCLEOTIDE SEQUENCE [LARGE SCALE GENOMIC DNA]</scope>
    <source>
        <strain evidence="12 13">P080C CL</strain>
    </source>
</reference>
<keyword evidence="7 10" id="KW-1133">Transmembrane helix</keyword>
<evidence type="ECO:0000256" key="4">
    <source>
        <dbReference type="ARBA" id="ARBA00022636"/>
    </source>
</evidence>
<feature type="domain" description="EAL" evidence="11">
    <location>
        <begin position="269"/>
        <end position="517"/>
    </location>
</feature>
<organism evidence="12 13">
    <name type="scientific">Citrobacter murliniae</name>
    <dbReference type="NCBI Taxonomy" id="67829"/>
    <lineage>
        <taxon>Bacteria</taxon>
        <taxon>Pseudomonadati</taxon>
        <taxon>Pseudomonadota</taxon>
        <taxon>Gammaproteobacteria</taxon>
        <taxon>Enterobacterales</taxon>
        <taxon>Enterobacteriaceae</taxon>
        <taxon>Citrobacter</taxon>
        <taxon>Citrobacter freundii complex</taxon>
    </lineage>
</organism>
<evidence type="ECO:0000259" key="11">
    <source>
        <dbReference type="PROSITE" id="PS50883"/>
    </source>
</evidence>
<dbReference type="InterPro" id="IPR024744">
    <property type="entry name" value="CSS-motif_dom"/>
</dbReference>
<evidence type="ECO:0000256" key="1">
    <source>
        <dbReference type="ARBA" id="ARBA00004651"/>
    </source>
</evidence>
<evidence type="ECO:0000313" key="13">
    <source>
        <dbReference type="Proteomes" id="UP000306790"/>
    </source>
</evidence>
<evidence type="ECO:0000256" key="9">
    <source>
        <dbReference type="ARBA" id="ARBA00034290"/>
    </source>
</evidence>
<keyword evidence="5 10" id="KW-0812">Transmembrane</keyword>
<evidence type="ECO:0000256" key="8">
    <source>
        <dbReference type="ARBA" id="ARBA00023136"/>
    </source>
</evidence>
<dbReference type="CDD" id="cd01948">
    <property type="entry name" value="EAL"/>
    <property type="match status" value="1"/>
</dbReference>
<dbReference type="InterPro" id="IPR001633">
    <property type="entry name" value="EAL_dom"/>
</dbReference>
<evidence type="ECO:0000256" key="10">
    <source>
        <dbReference type="SAM" id="Phobius"/>
    </source>
</evidence>
<dbReference type="Pfam" id="PF12792">
    <property type="entry name" value="CSS-motif"/>
    <property type="match status" value="1"/>
</dbReference>
<comment type="catalytic activity">
    <reaction evidence="9">
        <text>3',3'-c-di-GMP + H2O = 5'-phosphoguanylyl(3'-&gt;5')guanosine + H(+)</text>
        <dbReference type="Rhea" id="RHEA:24902"/>
        <dbReference type="ChEBI" id="CHEBI:15377"/>
        <dbReference type="ChEBI" id="CHEBI:15378"/>
        <dbReference type="ChEBI" id="CHEBI:58754"/>
        <dbReference type="ChEBI" id="CHEBI:58805"/>
        <dbReference type="EC" id="3.1.4.52"/>
    </reaction>
</comment>
<name>A0ABY2Q038_9ENTR</name>
<protein>
    <recommendedName>
        <fullName evidence="2">cyclic-guanylate-specific phosphodiesterase</fullName>
        <ecNumber evidence="2">3.1.4.52</ecNumber>
    </recommendedName>
</protein>
<dbReference type="PANTHER" id="PTHR33121:SF81">
    <property type="entry name" value="CYCLIC DI-GMP PHOSPHODIESTERASE PDEB-RELATED"/>
    <property type="match status" value="1"/>
</dbReference>
<evidence type="ECO:0000256" key="3">
    <source>
        <dbReference type="ARBA" id="ARBA00022475"/>
    </source>
</evidence>
<dbReference type="PROSITE" id="PS50883">
    <property type="entry name" value="EAL"/>
    <property type="match status" value="1"/>
</dbReference>
<keyword evidence="3" id="KW-1003">Cell membrane</keyword>
<proteinExistence type="predicted"/>
<dbReference type="InterPro" id="IPR050706">
    <property type="entry name" value="Cyclic-di-GMP_PDE-like"/>
</dbReference>
<dbReference type="Pfam" id="PF00563">
    <property type="entry name" value="EAL"/>
    <property type="match status" value="1"/>
</dbReference>